<organism evidence="1">
    <name type="scientific">Veillonella ratti</name>
    <dbReference type="NCBI Taxonomy" id="103892"/>
    <lineage>
        <taxon>Bacteria</taxon>
        <taxon>Bacillati</taxon>
        <taxon>Bacillota</taxon>
        <taxon>Negativicutes</taxon>
        <taxon>Veillonellales</taxon>
        <taxon>Veillonellaceae</taxon>
        <taxon>Veillonella</taxon>
    </lineage>
</organism>
<dbReference type="EMBL" id="CACRUX010000012">
    <property type="protein sequence ID" value="VYT72236.1"/>
    <property type="molecule type" value="Genomic_DNA"/>
</dbReference>
<gene>
    <name evidence="1" type="ORF">VRLFYP33_00368</name>
</gene>
<evidence type="ECO:0000313" key="1">
    <source>
        <dbReference type="EMBL" id="VYT72236.1"/>
    </source>
</evidence>
<name>A0A6N2Z2F8_9FIRM</name>
<reference evidence="1" key="1">
    <citation type="submission" date="2019-11" db="EMBL/GenBank/DDBJ databases">
        <authorList>
            <person name="Feng L."/>
        </authorList>
    </citation>
    <scope>NUCLEOTIDE SEQUENCE</scope>
    <source>
        <strain evidence="1">VrattiLFYP33</strain>
    </source>
</reference>
<sequence length="84" mass="8945">MNKELAKTGLYILGTFAGMYGLSAVEYLPDSAAHMIAGLATCAASVMAAERIEVPTGEPVDVIIEVPQPHAYNWAKQGRPGEVR</sequence>
<protein>
    <submittedName>
        <fullName evidence="1">Uncharacterized protein</fullName>
    </submittedName>
</protein>
<dbReference type="AlphaFoldDB" id="A0A6N2Z2F8"/>
<accession>A0A6N2Z2F8</accession>
<proteinExistence type="predicted"/>